<evidence type="ECO:0000256" key="7">
    <source>
        <dbReference type="ARBA" id="ARBA00023146"/>
    </source>
</evidence>
<feature type="short sequence motif" description="'KMSKS' region" evidence="9">
    <location>
        <begin position="584"/>
        <end position="588"/>
    </location>
</feature>
<dbReference type="GO" id="GO:0002161">
    <property type="term" value="F:aminoacyl-tRNA deacylase activity"/>
    <property type="evidence" value="ECO:0007669"/>
    <property type="project" value="InterPro"/>
</dbReference>
<keyword evidence="7 9" id="KW-0030">Aminoacyl-tRNA synthetase</keyword>
<dbReference type="PANTHER" id="PTHR43740:SF2">
    <property type="entry name" value="LEUCINE--TRNA LIGASE, MITOCHONDRIAL"/>
    <property type="match status" value="1"/>
</dbReference>
<evidence type="ECO:0000256" key="4">
    <source>
        <dbReference type="ARBA" id="ARBA00022741"/>
    </source>
</evidence>
<keyword evidence="16" id="KW-1185">Reference proteome</keyword>
<evidence type="ECO:0000256" key="10">
    <source>
        <dbReference type="RuleBase" id="RU363035"/>
    </source>
</evidence>
<dbReference type="InterPro" id="IPR002302">
    <property type="entry name" value="Leu-tRNA-ligase"/>
</dbReference>
<dbReference type="Gene3D" id="1.10.730.10">
    <property type="entry name" value="Isoleucyl-tRNA Synthetase, Domain 1"/>
    <property type="match status" value="1"/>
</dbReference>
<evidence type="ECO:0000313" key="15">
    <source>
        <dbReference type="EMBL" id="CEO88295.1"/>
    </source>
</evidence>
<evidence type="ECO:0000259" key="11">
    <source>
        <dbReference type="Pfam" id="PF00133"/>
    </source>
</evidence>
<dbReference type="GO" id="GO:0004823">
    <property type="term" value="F:leucine-tRNA ligase activity"/>
    <property type="evidence" value="ECO:0007669"/>
    <property type="project" value="UniProtKB-UniRule"/>
</dbReference>
<keyword evidence="5 9" id="KW-0067">ATP-binding</keyword>
<dbReference type="InterPro" id="IPR013155">
    <property type="entry name" value="M/V/L/I-tRNA-synth_anticd-bd"/>
</dbReference>
<sequence>MSELETRYNFRVVEKKWQQRWEERGAFRVIEDPEKEKYYCLVMFPYPSGNLHMGHVRNYAIGDVVARFYKMLGFNVLNPMGWDGFGLPAENAAIQHHIHPSAWTWANIDKMREQMKAMGLSYDWSRDVATCHPGYYRWTQWLFLQLYHHGLAYKKRQAVNWCPSCATVLADEQVVAGCCERCDSEVIKKDLEQWFFRITDYADRLLEDLEKLTGWPEKVKLMQENWIGKSQGAEMKFTAENGKEISVFTTRPDTIFGVSYMVLAPEYPLVEELIQDKAEAGKVREFVARVKKQSEIERTSAEAEKEGIFTGAYATNPLSGEQVPIWVANYVLLEYGTGAVMGVPAHDQRDLEFARKYDLPVKVVIQPIGDNLDAATMTEAYPEPGVMVNSGEFNGMDSEVARLKIIDYIQEKGLGEEKVNYRLRDWLVSRQRYWGAPIPIIYCDHCGVVPVPEGDLPVLLPEDVAFQPTGESPLLKAEEFLKTTCPQCGAPARRETDTLDTFVCSTWYFLRYCSPRESERAFDPEKVRYWMPVDQYIGGVEHAILHLLYSRFITKVLYDHDLIPVDEPFTNLLTQGMVLKEGAKMSKSKGNVVSPEEIIGNYGADTARLFILFAAPPERDLEWSDEAVDGAYRFINRVWRLVQHLLPEIKDAQSQYDTEFLGAAEKDMRRIIHRTIKRVGDDIKTRFNFNTAVSAIMELTNALYHYTEGSKEFPWHSGVLREGVKTLITLLAPFTPHLAEELWEAVGGEGSVHDQDWPEVDQDALREDEITIVVQINGKVRDHVKIPVGLKGKEMENVALAQPRVKDLIKGKELARVICVPDKLVNLVVRESKTKV</sequence>
<evidence type="ECO:0000259" key="14">
    <source>
        <dbReference type="Pfam" id="PF13603"/>
    </source>
</evidence>
<evidence type="ECO:0000256" key="1">
    <source>
        <dbReference type="ARBA" id="ARBA00005594"/>
    </source>
</evidence>
<feature type="domain" description="Leucyl-tRNA synthetase editing" evidence="14">
    <location>
        <begin position="224"/>
        <end position="409"/>
    </location>
</feature>
<dbReference type="Pfam" id="PF13603">
    <property type="entry name" value="tRNA-synt_1_2"/>
    <property type="match status" value="1"/>
</dbReference>
<comment type="catalytic activity">
    <reaction evidence="8 9">
        <text>tRNA(Leu) + L-leucine + ATP = L-leucyl-tRNA(Leu) + AMP + diphosphate</text>
        <dbReference type="Rhea" id="RHEA:11688"/>
        <dbReference type="Rhea" id="RHEA-COMP:9613"/>
        <dbReference type="Rhea" id="RHEA-COMP:9622"/>
        <dbReference type="ChEBI" id="CHEBI:30616"/>
        <dbReference type="ChEBI" id="CHEBI:33019"/>
        <dbReference type="ChEBI" id="CHEBI:57427"/>
        <dbReference type="ChEBI" id="CHEBI:78442"/>
        <dbReference type="ChEBI" id="CHEBI:78494"/>
        <dbReference type="ChEBI" id="CHEBI:456215"/>
        <dbReference type="EC" id="6.1.1.4"/>
    </reaction>
</comment>
<dbReference type="NCBIfam" id="TIGR00396">
    <property type="entry name" value="leuS_bact"/>
    <property type="match status" value="1"/>
</dbReference>
<dbReference type="GO" id="GO:0005524">
    <property type="term" value="F:ATP binding"/>
    <property type="evidence" value="ECO:0007669"/>
    <property type="project" value="UniProtKB-UniRule"/>
</dbReference>
<dbReference type="CDD" id="cd07958">
    <property type="entry name" value="Anticodon_Ia_Leu_BEm"/>
    <property type="match status" value="1"/>
</dbReference>
<dbReference type="PROSITE" id="PS00178">
    <property type="entry name" value="AA_TRNA_LIGASE_I"/>
    <property type="match status" value="1"/>
</dbReference>
<dbReference type="Pfam" id="PF08264">
    <property type="entry name" value="Anticodon_1"/>
    <property type="match status" value="1"/>
</dbReference>
<dbReference type="InterPro" id="IPR014729">
    <property type="entry name" value="Rossmann-like_a/b/a_fold"/>
</dbReference>
<dbReference type="InterPro" id="IPR001412">
    <property type="entry name" value="aa-tRNA-synth_I_CS"/>
</dbReference>
<proteinExistence type="inferred from homology"/>
<dbReference type="InterPro" id="IPR002300">
    <property type="entry name" value="aa-tRNA-synth_Ia"/>
</dbReference>
<comment type="subcellular location">
    <subcellularLocation>
        <location evidence="9">Cytoplasm</location>
    </subcellularLocation>
</comment>
<keyword evidence="2 9" id="KW-0963">Cytoplasm</keyword>
<evidence type="ECO:0000313" key="16">
    <source>
        <dbReference type="Proteomes" id="UP000046155"/>
    </source>
</evidence>
<evidence type="ECO:0000256" key="9">
    <source>
        <dbReference type="HAMAP-Rule" id="MF_00049"/>
    </source>
</evidence>
<dbReference type="InterPro" id="IPR015413">
    <property type="entry name" value="Methionyl/Leucyl_tRNA_Synth"/>
</dbReference>
<dbReference type="Pfam" id="PF09334">
    <property type="entry name" value="tRNA-synt_1g"/>
    <property type="match status" value="1"/>
</dbReference>
<dbReference type="InterPro" id="IPR009080">
    <property type="entry name" value="tRNAsynth_Ia_anticodon-bd"/>
</dbReference>
<dbReference type="AlphaFoldDB" id="A0A0B7ME16"/>
<dbReference type="Gene3D" id="3.10.20.590">
    <property type="match status" value="1"/>
</dbReference>
<organism evidence="15 16">
    <name type="scientific">Syntrophaceticus schinkii</name>
    <dbReference type="NCBI Taxonomy" id="499207"/>
    <lineage>
        <taxon>Bacteria</taxon>
        <taxon>Bacillati</taxon>
        <taxon>Bacillota</taxon>
        <taxon>Clostridia</taxon>
        <taxon>Thermoanaerobacterales</taxon>
        <taxon>Thermoanaerobacterales Family III. Incertae Sedis</taxon>
        <taxon>Syntrophaceticus</taxon>
    </lineage>
</organism>
<dbReference type="PANTHER" id="PTHR43740">
    <property type="entry name" value="LEUCYL-TRNA SYNTHETASE"/>
    <property type="match status" value="1"/>
</dbReference>
<dbReference type="GO" id="GO:0005829">
    <property type="term" value="C:cytosol"/>
    <property type="evidence" value="ECO:0007669"/>
    <property type="project" value="TreeGrafter"/>
</dbReference>
<evidence type="ECO:0000256" key="8">
    <source>
        <dbReference type="ARBA" id="ARBA00047469"/>
    </source>
</evidence>
<dbReference type="Gene3D" id="3.40.50.620">
    <property type="entry name" value="HUPs"/>
    <property type="match status" value="2"/>
</dbReference>
<dbReference type="HAMAP" id="MF_00049_B">
    <property type="entry name" value="Leu_tRNA_synth_B"/>
    <property type="match status" value="1"/>
</dbReference>
<name>A0A0B7ME16_9FIRM</name>
<evidence type="ECO:0000256" key="3">
    <source>
        <dbReference type="ARBA" id="ARBA00022598"/>
    </source>
</evidence>
<dbReference type="Pfam" id="PF00133">
    <property type="entry name" value="tRNA-synt_1"/>
    <property type="match status" value="1"/>
</dbReference>
<keyword evidence="3 9" id="KW-0436">Ligase</keyword>
<evidence type="ECO:0000256" key="2">
    <source>
        <dbReference type="ARBA" id="ARBA00022490"/>
    </source>
</evidence>
<dbReference type="FunFam" id="3.40.50.620:FF:000003">
    <property type="entry name" value="Leucine--tRNA ligase"/>
    <property type="match status" value="1"/>
</dbReference>
<dbReference type="FunFam" id="3.40.50.620:FF:000212">
    <property type="entry name" value="Leucine--tRNA ligase"/>
    <property type="match status" value="1"/>
</dbReference>
<dbReference type="InterPro" id="IPR025709">
    <property type="entry name" value="Leu_tRNA-synth_edit"/>
</dbReference>
<gene>
    <name evidence="9 15" type="primary">leuS</name>
    <name evidence="15" type="ORF">SSCH_170029</name>
</gene>
<dbReference type="InterPro" id="IPR009008">
    <property type="entry name" value="Val/Leu/Ile-tRNA-synth_edit"/>
</dbReference>
<feature type="domain" description="Aminoacyl-tRNA synthetase class Ia" evidence="11">
    <location>
        <begin position="423"/>
        <end position="624"/>
    </location>
</feature>
<dbReference type="SUPFAM" id="SSF50677">
    <property type="entry name" value="ValRS/IleRS/LeuRS editing domain"/>
    <property type="match status" value="1"/>
</dbReference>
<dbReference type="FunFam" id="1.10.730.10:FF:000011">
    <property type="entry name" value="Leucine--tRNA ligase chloroplastic/mitochondrial"/>
    <property type="match status" value="1"/>
</dbReference>
<dbReference type="EC" id="6.1.1.4" evidence="9"/>
<feature type="domain" description="Methionyl/Valyl/Leucyl/Isoleucyl-tRNA synthetase anticodon-binding" evidence="12">
    <location>
        <begin position="666"/>
        <end position="791"/>
    </location>
</feature>
<keyword evidence="6 9" id="KW-0648">Protein biosynthesis</keyword>
<dbReference type="Proteomes" id="UP000046155">
    <property type="component" value="Unassembled WGS sequence"/>
</dbReference>
<evidence type="ECO:0000259" key="13">
    <source>
        <dbReference type="Pfam" id="PF09334"/>
    </source>
</evidence>
<dbReference type="CDD" id="cd00812">
    <property type="entry name" value="LeuRS_core"/>
    <property type="match status" value="1"/>
</dbReference>
<reference evidence="16" key="1">
    <citation type="submission" date="2015-01" db="EMBL/GenBank/DDBJ databases">
        <authorList>
            <person name="Manzoor Shahid"/>
            <person name="Zubair Saima"/>
        </authorList>
    </citation>
    <scope>NUCLEOTIDE SEQUENCE [LARGE SCALE GENOMIC DNA]</scope>
    <source>
        <strain evidence="16">Sp3</strain>
    </source>
</reference>
<evidence type="ECO:0000259" key="12">
    <source>
        <dbReference type="Pfam" id="PF08264"/>
    </source>
</evidence>
<dbReference type="SUPFAM" id="SSF47323">
    <property type="entry name" value="Anticodon-binding domain of a subclass of class I aminoacyl-tRNA synthetases"/>
    <property type="match status" value="1"/>
</dbReference>
<comment type="similarity">
    <text evidence="1 9 10">Belongs to the class-I aminoacyl-tRNA synthetase family.</text>
</comment>
<dbReference type="PRINTS" id="PR00985">
    <property type="entry name" value="TRNASYNTHLEU"/>
</dbReference>
<dbReference type="EMBL" id="CDRZ01000079">
    <property type="protein sequence ID" value="CEO88295.1"/>
    <property type="molecule type" value="Genomic_DNA"/>
</dbReference>
<accession>A0A0B7ME16</accession>
<evidence type="ECO:0000256" key="6">
    <source>
        <dbReference type="ARBA" id="ARBA00022917"/>
    </source>
</evidence>
<protein>
    <recommendedName>
        <fullName evidence="9">Leucine--tRNA ligase</fullName>
        <ecNumber evidence="9">6.1.1.4</ecNumber>
    </recommendedName>
    <alternativeName>
        <fullName evidence="9">Leucyl-tRNA synthetase</fullName>
        <shortName evidence="9">LeuRS</shortName>
    </alternativeName>
</protein>
<keyword evidence="4 9" id="KW-0547">Nucleotide-binding</keyword>
<dbReference type="SUPFAM" id="SSF52374">
    <property type="entry name" value="Nucleotidylyl transferase"/>
    <property type="match status" value="1"/>
</dbReference>
<feature type="short sequence motif" description="'HIGH' region" evidence="9">
    <location>
        <begin position="45"/>
        <end position="55"/>
    </location>
</feature>
<evidence type="ECO:0000256" key="5">
    <source>
        <dbReference type="ARBA" id="ARBA00022840"/>
    </source>
</evidence>
<feature type="domain" description="Methionyl/Leucyl tRNA synthetase" evidence="13">
    <location>
        <begin position="43"/>
        <end position="185"/>
    </location>
</feature>
<dbReference type="GO" id="GO:0006429">
    <property type="term" value="P:leucyl-tRNA aminoacylation"/>
    <property type="evidence" value="ECO:0007669"/>
    <property type="project" value="UniProtKB-UniRule"/>
</dbReference>
<feature type="binding site" evidence="9">
    <location>
        <position position="587"/>
    </location>
    <ligand>
        <name>ATP</name>
        <dbReference type="ChEBI" id="CHEBI:30616"/>
    </ligand>
</feature>